<dbReference type="GO" id="GO:0005737">
    <property type="term" value="C:cytoplasm"/>
    <property type="evidence" value="ECO:0007669"/>
    <property type="project" value="TreeGrafter"/>
</dbReference>
<dbReference type="InterPro" id="IPR000169">
    <property type="entry name" value="Pept_cys_AS"/>
</dbReference>
<keyword evidence="2 6" id="KW-0645">Protease</keyword>
<comment type="similarity">
    <text evidence="1">Belongs to the peptidase C2 family.</text>
</comment>
<dbReference type="InterPro" id="IPR036213">
    <property type="entry name" value="Calpain_III_sf"/>
</dbReference>
<dbReference type="Gene3D" id="2.60.120.380">
    <property type="match status" value="1"/>
</dbReference>
<evidence type="ECO:0000256" key="4">
    <source>
        <dbReference type="ARBA" id="ARBA00022807"/>
    </source>
</evidence>
<feature type="active site" evidence="5 6">
    <location>
        <position position="283"/>
    </location>
</feature>
<proteinExistence type="inferred from homology"/>
<dbReference type="FunFam" id="3.90.70.10:FF:000027">
    <property type="entry name" value="Calpain 5"/>
    <property type="match status" value="1"/>
</dbReference>
<dbReference type="InterPro" id="IPR038765">
    <property type="entry name" value="Papain-like_cys_pep_sf"/>
</dbReference>
<keyword evidence="3 6" id="KW-0378">Hydrolase</keyword>
<keyword evidence="4 6" id="KW-0788">Thiol protease</keyword>
<dbReference type="InterPro" id="IPR022683">
    <property type="entry name" value="Calpain_III"/>
</dbReference>
<feature type="domain" description="C2" evidence="7">
    <location>
        <begin position="498"/>
        <end position="608"/>
    </location>
</feature>
<dbReference type="InterPro" id="IPR022682">
    <property type="entry name" value="Calpain_domain_III"/>
</dbReference>
<dbReference type="GeneID" id="116957859"/>
<gene>
    <name evidence="10" type="primary">LOC116957859</name>
</gene>
<accession>A0AAJ7UJ44</accession>
<dbReference type="InterPro" id="IPR001300">
    <property type="entry name" value="Peptidase_C2_calpain_cat"/>
</dbReference>
<keyword evidence="9" id="KW-1185">Reference proteome</keyword>
<dbReference type="Pfam" id="PF00648">
    <property type="entry name" value="Peptidase_C2"/>
    <property type="match status" value="1"/>
</dbReference>
<dbReference type="InterPro" id="IPR022684">
    <property type="entry name" value="Calpain_cysteine_protease"/>
</dbReference>
<dbReference type="PROSITE" id="PS50203">
    <property type="entry name" value="CALPAIN_CAT"/>
    <property type="match status" value="1"/>
</dbReference>
<evidence type="ECO:0000256" key="1">
    <source>
        <dbReference type="ARBA" id="ARBA00007623"/>
    </source>
</evidence>
<dbReference type="SMART" id="SM00720">
    <property type="entry name" value="calpain_III"/>
    <property type="match status" value="1"/>
</dbReference>
<dbReference type="Gene3D" id="3.90.70.10">
    <property type="entry name" value="Cysteine proteinases"/>
    <property type="match status" value="1"/>
</dbReference>
<dbReference type="SUPFAM" id="SSF49758">
    <property type="entry name" value="Calpain large subunit, middle domain (domain III)"/>
    <property type="match status" value="1"/>
</dbReference>
<dbReference type="GO" id="GO:0006508">
    <property type="term" value="P:proteolysis"/>
    <property type="evidence" value="ECO:0007669"/>
    <property type="project" value="UniProtKB-KW"/>
</dbReference>
<dbReference type="KEGG" id="pmrn:116957859"/>
<dbReference type="PROSITE" id="PS00139">
    <property type="entry name" value="THIOL_PROTEASE_CYS"/>
    <property type="match status" value="1"/>
</dbReference>
<dbReference type="PROSITE" id="PS50004">
    <property type="entry name" value="C2"/>
    <property type="match status" value="1"/>
</dbReference>
<dbReference type="SMART" id="SM00230">
    <property type="entry name" value="CysPc"/>
    <property type="match status" value="1"/>
</dbReference>
<dbReference type="RefSeq" id="XP_032836175.1">
    <property type="nucleotide sequence ID" value="XM_032980284.1"/>
</dbReference>
<evidence type="ECO:0000259" key="8">
    <source>
        <dbReference type="PROSITE" id="PS50203"/>
    </source>
</evidence>
<dbReference type="Proteomes" id="UP001318040">
    <property type="component" value="Chromosome 64"/>
</dbReference>
<dbReference type="FunFam" id="2.60.120.380:FF:000003">
    <property type="entry name" value="Calpain 5"/>
    <property type="match status" value="1"/>
</dbReference>
<sequence>MPAARPYRDQSYSALRKACLGRRELFTDPLFPHVNASLFYQKSPPGEIVWKRPGELCDDPRLFVDGISAHDLQQGSLGNCWFVAASSCLTLHQELWTKVIPGHKSQEWDPAHPEKYAGIFHFRFWRFGEWVDVVVDDSLPTHRGRLLFCHSNTANEFWSALLEKAYAKLCGCYEALDGGNTSDALVDFTGGVSESIDLAEEKFSEKDAERAALFTSMLKAYGRGGLLSCSIRALASTEMEARLDCGLVKGHAYSVTAVRRVRLGEGLVAFFRAERLNMIRMRNPWGEKEWNGAWSDGSEEWARVNKGEREKLGVTVSDDGEFWMTFDDWCKHFTDLVLCRIINTSYLSFHKTWEEVMLRGQWRHHDDPHSNRAGGCINDRTLFLQNPQFVFDVKKETDAVLVSLQQRDRREHRKEGAGENLAMGLEIFRVEQNRKYRVHTIQEKMAESVYINSCSVFMRKELPQGRYVVVPTTFQPAEEGDFLLRVFTDVKSQCRELHKHAPKPGCCTCLVGYPVRVTSVHLLSAVGLPGSGSSWYAVVRAEGTKVRSRVYKNSSPEFDARAIFYRKKPSRPVTVEVWEKGVLSDSLLGRVAVPSEPTQQKQLHVLRLERKGQELASMVNVWASTRDALDEL</sequence>
<evidence type="ECO:0000313" key="10">
    <source>
        <dbReference type="RefSeq" id="XP_032836175.1"/>
    </source>
</evidence>
<dbReference type="GO" id="GO:0004198">
    <property type="term" value="F:calcium-dependent cysteine-type endopeptidase activity"/>
    <property type="evidence" value="ECO:0007669"/>
    <property type="project" value="InterPro"/>
</dbReference>
<name>A0AAJ7UJ44_PETMA</name>
<dbReference type="PRINTS" id="PR00704">
    <property type="entry name" value="CALPAIN"/>
</dbReference>
<dbReference type="PANTHER" id="PTHR10183:SF379">
    <property type="entry name" value="CALPAIN-5"/>
    <property type="match status" value="1"/>
</dbReference>
<evidence type="ECO:0000259" key="7">
    <source>
        <dbReference type="PROSITE" id="PS50004"/>
    </source>
</evidence>
<dbReference type="PANTHER" id="PTHR10183">
    <property type="entry name" value="CALPAIN"/>
    <property type="match status" value="1"/>
</dbReference>
<feature type="active site" evidence="5 6">
    <location>
        <position position="251"/>
    </location>
</feature>
<evidence type="ECO:0000256" key="6">
    <source>
        <dbReference type="PROSITE-ProRule" id="PRU00239"/>
    </source>
</evidence>
<dbReference type="Pfam" id="PF01067">
    <property type="entry name" value="Calpain_III"/>
    <property type="match status" value="1"/>
</dbReference>
<dbReference type="AlphaFoldDB" id="A0AAJ7UJ44"/>
<evidence type="ECO:0000313" key="9">
    <source>
        <dbReference type="Proteomes" id="UP001318040"/>
    </source>
</evidence>
<reference evidence="10" key="1">
    <citation type="submission" date="2025-08" db="UniProtKB">
        <authorList>
            <consortium name="RefSeq"/>
        </authorList>
    </citation>
    <scope>IDENTIFICATION</scope>
    <source>
        <tissue evidence="10">Sperm</tissue>
    </source>
</reference>
<dbReference type="CDD" id="cd00044">
    <property type="entry name" value="CysPc"/>
    <property type="match status" value="1"/>
</dbReference>
<evidence type="ECO:0000256" key="2">
    <source>
        <dbReference type="ARBA" id="ARBA00022670"/>
    </source>
</evidence>
<dbReference type="SMART" id="SM00239">
    <property type="entry name" value="C2"/>
    <property type="match status" value="1"/>
</dbReference>
<feature type="active site" evidence="5 6">
    <location>
        <position position="80"/>
    </location>
</feature>
<dbReference type="SUPFAM" id="SSF49562">
    <property type="entry name" value="C2 domain (Calcium/lipid-binding domain, CaLB)"/>
    <property type="match status" value="1"/>
</dbReference>
<dbReference type="InterPro" id="IPR000008">
    <property type="entry name" value="C2_dom"/>
</dbReference>
<feature type="domain" description="Calpain catalytic" evidence="8">
    <location>
        <begin position="25"/>
        <end position="342"/>
    </location>
</feature>
<dbReference type="InterPro" id="IPR035892">
    <property type="entry name" value="C2_domain_sf"/>
</dbReference>
<organism evidence="9 10">
    <name type="scientific">Petromyzon marinus</name>
    <name type="common">Sea lamprey</name>
    <dbReference type="NCBI Taxonomy" id="7757"/>
    <lineage>
        <taxon>Eukaryota</taxon>
        <taxon>Metazoa</taxon>
        <taxon>Chordata</taxon>
        <taxon>Craniata</taxon>
        <taxon>Vertebrata</taxon>
        <taxon>Cyclostomata</taxon>
        <taxon>Hyperoartia</taxon>
        <taxon>Petromyzontiformes</taxon>
        <taxon>Petromyzontidae</taxon>
        <taxon>Petromyzon</taxon>
    </lineage>
</organism>
<dbReference type="Gene3D" id="2.60.40.150">
    <property type="entry name" value="C2 domain"/>
    <property type="match status" value="1"/>
</dbReference>
<dbReference type="CDD" id="cd00214">
    <property type="entry name" value="Calpain_III"/>
    <property type="match status" value="1"/>
</dbReference>
<dbReference type="InterPro" id="IPR033883">
    <property type="entry name" value="C2_III"/>
</dbReference>
<protein>
    <submittedName>
        <fullName evidence="10">Calpain-5-like</fullName>
    </submittedName>
</protein>
<evidence type="ECO:0000256" key="3">
    <source>
        <dbReference type="ARBA" id="ARBA00022801"/>
    </source>
</evidence>
<dbReference type="SUPFAM" id="SSF54001">
    <property type="entry name" value="Cysteine proteinases"/>
    <property type="match status" value="1"/>
</dbReference>
<evidence type="ECO:0000256" key="5">
    <source>
        <dbReference type="PIRSR" id="PIRSR622684-1"/>
    </source>
</evidence>